<keyword evidence="4 11" id="KW-0812">Transmembrane</keyword>
<dbReference type="Pfam" id="PF00571">
    <property type="entry name" value="CBS"/>
    <property type="match status" value="2"/>
</dbReference>
<evidence type="ECO:0000256" key="11">
    <source>
        <dbReference type="SAM" id="Phobius"/>
    </source>
</evidence>
<feature type="domain" description="CBS" evidence="12">
    <location>
        <begin position="269"/>
        <end position="326"/>
    </location>
</feature>
<protein>
    <submittedName>
        <fullName evidence="13">CBS domain containing-hemolysin-like protein</fullName>
    </submittedName>
</protein>
<comment type="caution">
    <text evidence="13">The sequence shown here is derived from an EMBL/GenBank/DDBJ whole genome shotgun (WGS) entry which is preliminary data.</text>
</comment>
<evidence type="ECO:0000256" key="7">
    <source>
        <dbReference type="ARBA" id="ARBA00023122"/>
    </source>
</evidence>
<evidence type="ECO:0000256" key="6">
    <source>
        <dbReference type="ARBA" id="ARBA00022989"/>
    </source>
</evidence>
<feature type="compositionally biased region" description="Basic and acidic residues" evidence="10">
    <location>
        <begin position="437"/>
        <end position="446"/>
    </location>
</feature>
<evidence type="ECO:0000256" key="5">
    <source>
        <dbReference type="ARBA" id="ARBA00022737"/>
    </source>
</evidence>
<feature type="region of interest" description="Disordered" evidence="10">
    <location>
        <begin position="419"/>
        <end position="446"/>
    </location>
</feature>
<dbReference type="CDD" id="cd04590">
    <property type="entry name" value="CBS_pair_CorC_HlyC_assoc"/>
    <property type="match status" value="1"/>
</dbReference>
<dbReference type="SMART" id="SM01091">
    <property type="entry name" value="CorC_HlyC"/>
    <property type="match status" value="1"/>
</dbReference>
<feature type="transmembrane region" description="Helical" evidence="11">
    <location>
        <begin position="89"/>
        <end position="109"/>
    </location>
</feature>
<dbReference type="SUPFAM" id="SSF56176">
    <property type="entry name" value="FAD-binding/transporter-associated domain-like"/>
    <property type="match status" value="1"/>
</dbReference>
<gene>
    <name evidence="13" type="ORF">HDA30_000812</name>
</gene>
<accession>A0A7W7M342</accession>
<evidence type="ECO:0000256" key="1">
    <source>
        <dbReference type="ARBA" id="ARBA00004651"/>
    </source>
</evidence>
<keyword evidence="8 11" id="KW-0472">Membrane</keyword>
<evidence type="ECO:0000256" key="10">
    <source>
        <dbReference type="SAM" id="MobiDB-lite"/>
    </source>
</evidence>
<dbReference type="InterPro" id="IPR046342">
    <property type="entry name" value="CBS_dom_sf"/>
</dbReference>
<dbReference type="AlphaFoldDB" id="A0A7W7M342"/>
<dbReference type="InterPro" id="IPR016169">
    <property type="entry name" value="FAD-bd_PCMH_sub2"/>
</dbReference>
<keyword evidence="5" id="KW-0677">Repeat</keyword>
<dbReference type="Gene3D" id="3.10.580.10">
    <property type="entry name" value="CBS-domain"/>
    <property type="match status" value="1"/>
</dbReference>
<feature type="domain" description="CBS" evidence="12">
    <location>
        <begin position="202"/>
        <end position="263"/>
    </location>
</feature>
<proteinExistence type="inferred from homology"/>
<keyword evidence="6 11" id="KW-1133">Transmembrane helix</keyword>
<dbReference type="InterPro" id="IPR005170">
    <property type="entry name" value="Transptr-assoc_dom"/>
</dbReference>
<dbReference type="Pfam" id="PF03471">
    <property type="entry name" value="CorC_HlyC"/>
    <property type="match status" value="1"/>
</dbReference>
<dbReference type="PROSITE" id="PS51371">
    <property type="entry name" value="CBS"/>
    <property type="match status" value="2"/>
</dbReference>
<dbReference type="GO" id="GO:0005886">
    <property type="term" value="C:plasma membrane"/>
    <property type="evidence" value="ECO:0007669"/>
    <property type="project" value="UniProtKB-SubCell"/>
</dbReference>
<evidence type="ECO:0000256" key="2">
    <source>
        <dbReference type="ARBA" id="ARBA00006337"/>
    </source>
</evidence>
<dbReference type="Gene3D" id="3.30.465.10">
    <property type="match status" value="1"/>
</dbReference>
<dbReference type="InterPro" id="IPR000644">
    <property type="entry name" value="CBS_dom"/>
</dbReference>
<keyword evidence="14" id="KW-1185">Reference proteome</keyword>
<comment type="similarity">
    <text evidence="2">Belongs to the UPF0053 family.</text>
</comment>
<keyword evidence="3" id="KW-1003">Cell membrane</keyword>
<dbReference type="SMART" id="SM00116">
    <property type="entry name" value="CBS"/>
    <property type="match status" value="2"/>
</dbReference>
<dbReference type="SUPFAM" id="SSF54631">
    <property type="entry name" value="CBS-domain pair"/>
    <property type="match status" value="1"/>
</dbReference>
<evidence type="ECO:0000256" key="9">
    <source>
        <dbReference type="PROSITE-ProRule" id="PRU00703"/>
    </source>
</evidence>
<name>A0A7W7M342_9MICC</name>
<dbReference type="InterPro" id="IPR036318">
    <property type="entry name" value="FAD-bd_PCMH-like_sf"/>
</dbReference>
<dbReference type="Pfam" id="PF01595">
    <property type="entry name" value="CNNM"/>
    <property type="match status" value="1"/>
</dbReference>
<dbReference type="Proteomes" id="UP000540191">
    <property type="component" value="Unassembled WGS sequence"/>
</dbReference>
<dbReference type="GO" id="GO:0050660">
    <property type="term" value="F:flavin adenine dinucleotide binding"/>
    <property type="evidence" value="ECO:0007669"/>
    <property type="project" value="InterPro"/>
</dbReference>
<evidence type="ECO:0000256" key="3">
    <source>
        <dbReference type="ARBA" id="ARBA00022475"/>
    </source>
</evidence>
<keyword evidence="7 9" id="KW-0129">CBS domain</keyword>
<evidence type="ECO:0000313" key="14">
    <source>
        <dbReference type="Proteomes" id="UP000540191"/>
    </source>
</evidence>
<dbReference type="EMBL" id="JACHNA010000001">
    <property type="protein sequence ID" value="MBB4735304.1"/>
    <property type="molecule type" value="Genomic_DNA"/>
</dbReference>
<evidence type="ECO:0000259" key="12">
    <source>
        <dbReference type="PROSITE" id="PS51371"/>
    </source>
</evidence>
<evidence type="ECO:0000256" key="4">
    <source>
        <dbReference type="ARBA" id="ARBA00022692"/>
    </source>
</evidence>
<dbReference type="PANTHER" id="PTHR22777:SF32">
    <property type="entry name" value="UPF0053 INNER MEMBRANE PROTEIN YFJD"/>
    <property type="match status" value="1"/>
</dbReference>
<evidence type="ECO:0000256" key="8">
    <source>
        <dbReference type="ARBA" id="ARBA00023136"/>
    </source>
</evidence>
<dbReference type="InterPro" id="IPR044751">
    <property type="entry name" value="Ion_transp-like_CBS"/>
</dbReference>
<dbReference type="FunFam" id="3.10.580.10:FF:000002">
    <property type="entry name" value="Magnesium/cobalt efflux protein CorC"/>
    <property type="match status" value="1"/>
</dbReference>
<comment type="subcellular location">
    <subcellularLocation>
        <location evidence="1">Cell membrane</location>
        <topology evidence="1">Multi-pass membrane protein</topology>
    </subcellularLocation>
</comment>
<dbReference type="InterPro" id="IPR002550">
    <property type="entry name" value="CNNM"/>
</dbReference>
<reference evidence="13 14" key="1">
    <citation type="submission" date="2020-08" db="EMBL/GenBank/DDBJ databases">
        <title>Sequencing the genomes of 1000 actinobacteria strains.</title>
        <authorList>
            <person name="Klenk H.-P."/>
        </authorList>
    </citation>
    <scope>NUCLEOTIDE SEQUENCE [LARGE SCALE GENOMIC DNA]</scope>
    <source>
        <strain evidence="13 14">DSM 23974</strain>
    </source>
</reference>
<organism evidence="13 14">
    <name type="scientific">Micrococcus cohnii</name>
    <dbReference type="NCBI Taxonomy" id="993416"/>
    <lineage>
        <taxon>Bacteria</taxon>
        <taxon>Bacillati</taxon>
        <taxon>Actinomycetota</taxon>
        <taxon>Actinomycetes</taxon>
        <taxon>Micrococcales</taxon>
        <taxon>Micrococcaceae</taxon>
        <taxon>Micrococcus</taxon>
    </lineage>
</organism>
<sequence>MYSVLMLGLVFLALFALTWLLALAEAAFTYLNRRDAEEIARERDDASVLTVTGDLERHLAALRFWRFLAEAFAAVCATIAIAELAESLWVALFGSAALLVLVAGALGFWSPRPVGSRNDAAVAKRTVGLVRLLTRLLGPFGHLLGRDRRRDDHVQDEEDDFEERHLREVVARAHDADVLADSEAELIQSVFSMGDTLVRAVMVPRTDVVTIDAEHTLAQAMELFLRSGCSRVPVIGEDADDVRGMLYLKDVTRALHQDGAQDTDGVVTVMRDTRFVPESKSVAALLQELQRESTHIAVVVDEYGGTAGLVTLEDLIEEIVGEIYDEDDRPELPEVERLEEGVYSVDARMSVSDFAEDFDVDLDDELEVDTVGGLLAKHLGRVPIRGSQVTVHGLVLEADTLEPRRNRVSRLRVTETAERPARFRPWDDDSDDAQDTTPDRAEQERS</sequence>
<dbReference type="PANTHER" id="PTHR22777">
    <property type="entry name" value="HEMOLYSIN-RELATED"/>
    <property type="match status" value="1"/>
</dbReference>
<evidence type="ECO:0000313" key="13">
    <source>
        <dbReference type="EMBL" id="MBB4735304.1"/>
    </source>
</evidence>